<gene>
    <name evidence="1" type="ORF">RF11_11279</name>
</gene>
<protein>
    <submittedName>
        <fullName evidence="1">Uncharacterized protein</fullName>
    </submittedName>
</protein>
<sequence length="301" mass="34960">MIKKGHFKGIDVTHNICSIIEICIDHQSHAGVYLKNEKRAINCYAFFNTWSFTFRPNIFGKIKRPVHSQLPTSHSNYIRTCPAIHQRFTNYRGCFFRSHQPPQYRKMNKLTNQDALAKFLVFKPPANNPHSTLDSLLLWAFELLLLLILTREFSSDVFGESRHKCFINLFLYLDRTQLSIIEVFGLSLVFCQGYDYYFSTLCHIYLVVVPRRRWERLIGSGIESLYHHNGVIFKAVCFISKRQLRTVPSTQALAVMELKFTDNNHKENGPKDMGNDDDDISFIKLTCFSVTGKSLLDVYIN</sequence>
<dbReference type="AlphaFoldDB" id="A0A0C2MA45"/>
<name>A0A0C2MA45_THEKT</name>
<reference evidence="1 2" key="1">
    <citation type="journal article" date="2014" name="Genome Biol. Evol.">
        <title>The genome of the myxosporean Thelohanellus kitauei shows adaptations to nutrient acquisition within its fish host.</title>
        <authorList>
            <person name="Yang Y."/>
            <person name="Xiong J."/>
            <person name="Zhou Z."/>
            <person name="Huo F."/>
            <person name="Miao W."/>
            <person name="Ran C."/>
            <person name="Liu Y."/>
            <person name="Zhang J."/>
            <person name="Feng J."/>
            <person name="Wang M."/>
            <person name="Wang M."/>
            <person name="Wang L."/>
            <person name="Yao B."/>
        </authorList>
    </citation>
    <scope>NUCLEOTIDE SEQUENCE [LARGE SCALE GENOMIC DNA]</scope>
    <source>
        <strain evidence="1">Wuqing</strain>
    </source>
</reference>
<evidence type="ECO:0000313" key="2">
    <source>
        <dbReference type="Proteomes" id="UP000031668"/>
    </source>
</evidence>
<proteinExistence type="predicted"/>
<keyword evidence="2" id="KW-1185">Reference proteome</keyword>
<organism evidence="1 2">
    <name type="scientific">Thelohanellus kitauei</name>
    <name type="common">Myxosporean</name>
    <dbReference type="NCBI Taxonomy" id="669202"/>
    <lineage>
        <taxon>Eukaryota</taxon>
        <taxon>Metazoa</taxon>
        <taxon>Cnidaria</taxon>
        <taxon>Myxozoa</taxon>
        <taxon>Myxosporea</taxon>
        <taxon>Bivalvulida</taxon>
        <taxon>Platysporina</taxon>
        <taxon>Myxobolidae</taxon>
        <taxon>Thelohanellus</taxon>
    </lineage>
</organism>
<dbReference type="Proteomes" id="UP000031668">
    <property type="component" value="Unassembled WGS sequence"/>
</dbReference>
<accession>A0A0C2MA45</accession>
<dbReference type="EMBL" id="JWZT01005374">
    <property type="protein sequence ID" value="KII61194.1"/>
    <property type="molecule type" value="Genomic_DNA"/>
</dbReference>
<comment type="caution">
    <text evidence="1">The sequence shown here is derived from an EMBL/GenBank/DDBJ whole genome shotgun (WGS) entry which is preliminary data.</text>
</comment>
<evidence type="ECO:0000313" key="1">
    <source>
        <dbReference type="EMBL" id="KII61194.1"/>
    </source>
</evidence>